<evidence type="ECO:0000256" key="13">
    <source>
        <dbReference type="ARBA" id="ARBA00022475"/>
    </source>
</evidence>
<comment type="catalytic activity">
    <reaction evidence="38">
        <text>uroporphyrin III(in) + ATP + H2O = uroporphyrin III(out) + ADP + phosphate + H(+)</text>
        <dbReference type="Rhea" id="RHEA:66776"/>
        <dbReference type="ChEBI" id="CHEBI:15377"/>
        <dbReference type="ChEBI" id="CHEBI:15378"/>
        <dbReference type="ChEBI" id="CHEBI:30616"/>
        <dbReference type="ChEBI" id="CHEBI:43474"/>
        <dbReference type="ChEBI" id="CHEBI:167479"/>
        <dbReference type="ChEBI" id="CHEBI:456216"/>
    </reaction>
    <physiologicalReaction direction="left-to-right" evidence="38">
        <dbReference type="Rhea" id="RHEA:66777"/>
    </physiologicalReaction>
</comment>
<dbReference type="SUPFAM" id="SSF90123">
    <property type="entry name" value="ABC transporter transmembrane region"/>
    <property type="match status" value="1"/>
</dbReference>
<comment type="catalytic activity">
    <reaction evidence="39">
        <text>coproporphyrin III(in) + ATP + H2O = coproporphyrin III(out) + ADP + phosphate + H(+)</text>
        <dbReference type="Rhea" id="RHEA:66664"/>
        <dbReference type="ChEBI" id="CHEBI:15377"/>
        <dbReference type="ChEBI" id="CHEBI:15378"/>
        <dbReference type="ChEBI" id="CHEBI:30616"/>
        <dbReference type="ChEBI" id="CHEBI:43474"/>
        <dbReference type="ChEBI" id="CHEBI:131725"/>
        <dbReference type="ChEBI" id="CHEBI:456216"/>
    </reaction>
    <physiologicalReaction direction="left-to-right" evidence="39">
        <dbReference type="Rhea" id="RHEA:66665"/>
    </physiologicalReaction>
</comment>
<feature type="non-terminal residue" evidence="44">
    <location>
        <position position="676"/>
    </location>
</feature>
<dbReference type="InterPro" id="IPR032410">
    <property type="entry name" value="ABCB6_N"/>
</dbReference>
<feature type="transmembrane region" description="Helical" evidence="41">
    <location>
        <begin position="65"/>
        <end position="83"/>
    </location>
</feature>
<keyword evidence="24" id="KW-0496">Mitochondrion</keyword>
<evidence type="ECO:0000256" key="17">
    <source>
        <dbReference type="ARBA" id="ARBA00022753"/>
    </source>
</evidence>
<evidence type="ECO:0000256" key="39">
    <source>
        <dbReference type="ARBA" id="ARBA00048636"/>
    </source>
</evidence>
<dbReference type="GO" id="GO:0015439">
    <property type="term" value="F:ABC-type heme transporter activity"/>
    <property type="evidence" value="ECO:0000318"/>
    <property type="project" value="GO_Central"/>
</dbReference>
<dbReference type="STRING" id="45351.A7S028"/>
<dbReference type="eggNOG" id="KOG0056">
    <property type="taxonomic scope" value="Eukaryota"/>
</dbReference>
<keyword evidence="17" id="KW-0967">Endosome</keyword>
<dbReference type="OMA" id="YYGAEHY"/>
<evidence type="ECO:0000256" key="3">
    <source>
        <dbReference type="ARBA" id="ARBA00004337"/>
    </source>
</evidence>
<keyword evidence="19" id="KW-0256">Endoplasmic reticulum</keyword>
<evidence type="ECO:0000256" key="32">
    <source>
        <dbReference type="ARBA" id="ARBA00031413"/>
    </source>
</evidence>
<accession>A7S028</accession>
<evidence type="ECO:0000256" key="22">
    <source>
        <dbReference type="ARBA" id="ARBA00022989"/>
    </source>
</evidence>
<evidence type="ECO:0000256" key="29">
    <source>
        <dbReference type="ARBA" id="ARBA00024363"/>
    </source>
</evidence>
<feature type="transmembrane region" description="Helical" evidence="41">
    <location>
        <begin position="252"/>
        <end position="275"/>
    </location>
</feature>
<dbReference type="HOGENOM" id="CLU_000604_32_1_1"/>
<evidence type="ECO:0000256" key="15">
    <source>
        <dbReference type="ARBA" id="ARBA00022692"/>
    </source>
</evidence>
<sequence length="676" mass="76312">TWTVALVVVRAESLKFYKLRVTTHSVGLLLFWTLAFINENLSFISWHNKNWWFIERNSSTKKAEFGLFLARYIAVAQLFLLGLKAPGLYKQEPLPVAVRDRRGQSPFKDFWRKTMILWPFMWPKDRFLQLKVVICFILLAMGRAVNVLVPYTYKLIVNRLTGDNNQVITDPLKLIALYVFLRFLSGGGTGGMGLLNNIRSFLWITIQQFTSRTLQVKLFEHLHSLSLRWHITRKTGEVVTMVNRGATSIYNLLSYILFSVVPTIVDIVIAIVYFIAAFNGWFGLIVFLTMALYLIVTIVLTEWRTSFRRSMNVKDNDAKAKAVDSLLNFETVKYYSGEAFEVNRLNQLILGYQDSEWQVLGSLAVLNTVQNVIITSGLLAGAMYCGYLVQNGTLGVGDFVLYVTYIVQLYVPLNFFGTYYRMIQQSFIDMENMFDLFGQKREVVDVPNAPALTVTNGLIEFRNVSFSYDQRQPVLKNISFTVFPGQTLALVGNSGGGKSTIIRLLYRFYDVGSGCISIDGQDISKVTSKSLRQVIGVVPQDTVLFNNDIRFNVRYGRLEADDAAVEEAAQAADIHNRILTFPEGYSSLVGERGLKLSGGEKQRVAIARTVLKNPPVVLLDEATSALDTETERNIQASLNNMCINRTTIVVAHRLSTIVNADQILVLHEGEILEKGT</sequence>
<dbReference type="InterPro" id="IPR017871">
    <property type="entry name" value="ABC_transporter-like_CS"/>
</dbReference>
<evidence type="ECO:0000256" key="26">
    <source>
        <dbReference type="ARBA" id="ARBA00023157"/>
    </source>
</evidence>
<comment type="subunit">
    <text evidence="11">Homodimer.</text>
</comment>
<dbReference type="InterPro" id="IPR011527">
    <property type="entry name" value="ABC1_TM_dom"/>
</dbReference>
<evidence type="ECO:0000256" key="12">
    <source>
        <dbReference type="ARBA" id="ARBA00022448"/>
    </source>
</evidence>
<keyword evidence="14" id="KW-0964">Secreted</keyword>
<gene>
    <name evidence="44" type="ORF">NEMVEDRAFT_v1g99533</name>
</gene>
<evidence type="ECO:0000256" key="8">
    <source>
        <dbReference type="ARBA" id="ARBA00004651"/>
    </source>
</evidence>
<evidence type="ECO:0000256" key="41">
    <source>
        <dbReference type="SAM" id="Phobius"/>
    </source>
</evidence>
<keyword evidence="26" id="KW-1015">Disulfide bond</keyword>
<dbReference type="EC" id="7.6.2.5" evidence="30"/>
<dbReference type="GO" id="GO:0055085">
    <property type="term" value="P:transmembrane transport"/>
    <property type="evidence" value="ECO:0000318"/>
    <property type="project" value="GO_Central"/>
</dbReference>
<dbReference type="PROSITE" id="PS50893">
    <property type="entry name" value="ABC_TRANSPORTER_2"/>
    <property type="match status" value="1"/>
</dbReference>
<evidence type="ECO:0000256" key="31">
    <source>
        <dbReference type="ARBA" id="ARBA00024439"/>
    </source>
</evidence>
<dbReference type="GO" id="GO:0005886">
    <property type="term" value="C:plasma membrane"/>
    <property type="evidence" value="ECO:0007669"/>
    <property type="project" value="UniProtKB-SubCell"/>
</dbReference>
<dbReference type="GO" id="GO:0032585">
    <property type="term" value="C:multivesicular body membrane"/>
    <property type="evidence" value="ECO:0007669"/>
    <property type="project" value="UniProtKB-SubCell"/>
</dbReference>
<comment type="similarity">
    <text evidence="29">Belongs to the ABC transporter superfamily. ABCB family. Heavy Metal importer (TC 3.A.1.210) subfamily.</text>
</comment>
<dbReference type="GO" id="GO:0031901">
    <property type="term" value="C:early endosome membrane"/>
    <property type="evidence" value="ECO:0007669"/>
    <property type="project" value="UniProtKB-SubCell"/>
</dbReference>
<evidence type="ECO:0000256" key="14">
    <source>
        <dbReference type="ARBA" id="ARBA00022525"/>
    </source>
</evidence>
<dbReference type="SMART" id="SM00382">
    <property type="entry name" value="AAA"/>
    <property type="match status" value="1"/>
</dbReference>
<dbReference type="PANTHER" id="PTHR24221">
    <property type="entry name" value="ATP-BINDING CASSETTE SUB-FAMILY B"/>
    <property type="match status" value="1"/>
</dbReference>
<dbReference type="Proteomes" id="UP000001593">
    <property type="component" value="Unassembled WGS sequence"/>
</dbReference>
<evidence type="ECO:0000256" key="18">
    <source>
        <dbReference type="ARBA" id="ARBA00022787"/>
    </source>
</evidence>
<dbReference type="GO" id="GO:0005524">
    <property type="term" value="F:ATP binding"/>
    <property type="evidence" value="ECO:0007669"/>
    <property type="project" value="UniProtKB-KW"/>
</dbReference>
<evidence type="ECO:0000256" key="34">
    <source>
        <dbReference type="ARBA" id="ARBA00047753"/>
    </source>
</evidence>
<evidence type="ECO:0000256" key="20">
    <source>
        <dbReference type="ARBA" id="ARBA00022840"/>
    </source>
</evidence>
<comment type="subcellular location">
    <subcellularLocation>
        <location evidence="8">Cell membrane</location>
        <topology evidence="8">Multi-pass membrane protein</topology>
    </subcellularLocation>
    <subcellularLocation>
        <location evidence="1">Early endosome membrane</location>
    </subcellularLocation>
    <subcellularLocation>
        <location evidence="6">Endoplasmic reticulum membrane</location>
        <topology evidence="6">Multi-pass membrane protein</topology>
    </subcellularLocation>
    <subcellularLocation>
        <location evidence="3">Endosome membrane</location>
        <topology evidence="3">Multi-pass membrane protein</topology>
    </subcellularLocation>
    <subcellularLocation>
        <location evidence="2">Endosome</location>
        <location evidence="2">Multivesicular body membrane</location>
    </subcellularLocation>
    <subcellularLocation>
        <location evidence="9">Golgi apparatus membrane</location>
        <topology evidence="9">Multi-pass membrane protein</topology>
    </subcellularLocation>
    <subcellularLocation>
        <location evidence="5">Late endosome membrane</location>
    </subcellularLocation>
    <subcellularLocation>
        <location evidence="10">Lysosome membrane</location>
    </subcellularLocation>
    <subcellularLocation>
        <location evidence="28">Melanosome membrane</location>
    </subcellularLocation>
    <subcellularLocation>
        <location evidence="4">Mitochondrion outer membrane</location>
        <topology evidence="4">Multi-pass membrane protein</topology>
    </subcellularLocation>
    <subcellularLocation>
        <location evidence="7">Secreted</location>
        <location evidence="7">Extracellular exosome</location>
    </subcellularLocation>
</comment>
<dbReference type="Gene3D" id="1.20.1560.10">
    <property type="entry name" value="ABC transporter type 1, transmembrane domain"/>
    <property type="match status" value="1"/>
</dbReference>
<feature type="transmembrane region" description="Helical" evidence="41">
    <location>
        <begin position="25"/>
        <end position="45"/>
    </location>
</feature>
<dbReference type="Gene3D" id="3.40.50.300">
    <property type="entry name" value="P-loop containing nucleotide triphosphate hydrolases"/>
    <property type="match status" value="1"/>
</dbReference>
<protein>
    <recommendedName>
        <fullName evidence="31">ATP-binding cassette sub-family B member 6</fullName>
        <ecNumber evidence="30">7.6.2.5</ecNumber>
    </recommendedName>
    <alternativeName>
        <fullName evidence="32">ABC-type heme transporter ABCB6</fullName>
    </alternativeName>
</protein>
<dbReference type="InterPro" id="IPR027417">
    <property type="entry name" value="P-loop_NTPase"/>
</dbReference>
<dbReference type="PANTHER" id="PTHR24221:SF654">
    <property type="entry name" value="ATP-BINDING CASSETTE SUB-FAMILY B MEMBER 6"/>
    <property type="match status" value="1"/>
</dbReference>
<evidence type="ECO:0000256" key="11">
    <source>
        <dbReference type="ARBA" id="ARBA00011738"/>
    </source>
</evidence>
<dbReference type="GO" id="GO:0005774">
    <property type="term" value="C:vacuolar membrane"/>
    <property type="evidence" value="ECO:0000318"/>
    <property type="project" value="GO_Central"/>
</dbReference>
<keyword evidence="18" id="KW-1000">Mitochondrion outer membrane</keyword>
<name>A7S028_NEMVE</name>
<dbReference type="GO" id="GO:0016887">
    <property type="term" value="F:ATP hydrolysis activity"/>
    <property type="evidence" value="ECO:0007669"/>
    <property type="project" value="InterPro"/>
</dbReference>
<dbReference type="PhylomeDB" id="A7S028"/>
<evidence type="ECO:0000256" key="38">
    <source>
        <dbReference type="ARBA" id="ARBA00048510"/>
    </source>
</evidence>
<evidence type="ECO:0000313" key="45">
    <source>
        <dbReference type="Proteomes" id="UP000001593"/>
    </source>
</evidence>
<evidence type="ECO:0000256" key="19">
    <source>
        <dbReference type="ARBA" id="ARBA00022824"/>
    </source>
</evidence>
<comment type="catalytic activity">
    <reaction evidence="40">
        <text>coproporphyrin I(in) + ATP + H2O = coproporphyrin I(out) + ADP + phosphate + H(+)</text>
        <dbReference type="Rhea" id="RHEA:66768"/>
        <dbReference type="ChEBI" id="CHEBI:15377"/>
        <dbReference type="ChEBI" id="CHEBI:15378"/>
        <dbReference type="ChEBI" id="CHEBI:30616"/>
        <dbReference type="ChEBI" id="CHEBI:43474"/>
        <dbReference type="ChEBI" id="CHEBI:167478"/>
        <dbReference type="ChEBI" id="CHEBI:456216"/>
    </reaction>
    <physiologicalReaction direction="left-to-right" evidence="40">
        <dbReference type="Rhea" id="RHEA:66769"/>
    </physiologicalReaction>
</comment>
<keyword evidence="16" id="KW-0547">Nucleotide-binding</keyword>
<dbReference type="PROSITE" id="PS50929">
    <property type="entry name" value="ABC_TM1F"/>
    <property type="match status" value="1"/>
</dbReference>
<reference evidence="44 45" key="1">
    <citation type="journal article" date="2007" name="Science">
        <title>Sea anemone genome reveals ancestral eumetazoan gene repertoire and genomic organization.</title>
        <authorList>
            <person name="Putnam N.H."/>
            <person name="Srivastava M."/>
            <person name="Hellsten U."/>
            <person name="Dirks B."/>
            <person name="Chapman J."/>
            <person name="Salamov A."/>
            <person name="Terry A."/>
            <person name="Shapiro H."/>
            <person name="Lindquist E."/>
            <person name="Kapitonov V.V."/>
            <person name="Jurka J."/>
            <person name="Genikhovich G."/>
            <person name="Grigoriev I.V."/>
            <person name="Lucas S.M."/>
            <person name="Steele R.E."/>
            <person name="Finnerty J.R."/>
            <person name="Technau U."/>
            <person name="Martindale M.Q."/>
            <person name="Rokhsar D.S."/>
        </authorList>
    </citation>
    <scope>NUCLEOTIDE SEQUENCE [LARGE SCALE GENOMIC DNA]</scope>
    <source>
        <strain evidence="45">CH2 X CH6</strain>
    </source>
</reference>
<dbReference type="GO" id="GO:0015886">
    <property type="term" value="P:heme transport"/>
    <property type="evidence" value="ECO:0000318"/>
    <property type="project" value="GO_Central"/>
</dbReference>
<dbReference type="Pfam" id="PF16185">
    <property type="entry name" value="MTABC_N"/>
    <property type="match status" value="1"/>
</dbReference>
<dbReference type="SUPFAM" id="SSF52540">
    <property type="entry name" value="P-loop containing nucleoside triphosphate hydrolases"/>
    <property type="match status" value="1"/>
</dbReference>
<evidence type="ECO:0000256" key="30">
    <source>
        <dbReference type="ARBA" id="ARBA00024385"/>
    </source>
</evidence>
<evidence type="ECO:0000256" key="36">
    <source>
        <dbReference type="ARBA" id="ARBA00048309"/>
    </source>
</evidence>
<evidence type="ECO:0000256" key="28">
    <source>
        <dbReference type="ARBA" id="ARBA00024320"/>
    </source>
</evidence>
<dbReference type="GO" id="GO:0000139">
    <property type="term" value="C:Golgi membrane"/>
    <property type="evidence" value="ECO:0007669"/>
    <property type="project" value="UniProtKB-SubCell"/>
</dbReference>
<feature type="domain" description="ABC transporter" evidence="42">
    <location>
        <begin position="459"/>
        <end position="676"/>
    </location>
</feature>
<feature type="transmembrane region" description="Helical" evidence="41">
    <location>
        <begin position="130"/>
        <end position="153"/>
    </location>
</feature>
<keyword evidence="45" id="KW-1185">Reference proteome</keyword>
<evidence type="ECO:0000256" key="6">
    <source>
        <dbReference type="ARBA" id="ARBA00004477"/>
    </source>
</evidence>
<evidence type="ECO:0000256" key="2">
    <source>
        <dbReference type="ARBA" id="ARBA00004333"/>
    </source>
</evidence>
<dbReference type="InterPro" id="IPR003439">
    <property type="entry name" value="ABC_transporter-like_ATP-bd"/>
</dbReference>
<evidence type="ECO:0000256" key="7">
    <source>
        <dbReference type="ARBA" id="ARBA00004550"/>
    </source>
</evidence>
<evidence type="ECO:0000256" key="27">
    <source>
        <dbReference type="ARBA" id="ARBA00023228"/>
    </source>
</evidence>
<evidence type="ECO:0000256" key="4">
    <source>
        <dbReference type="ARBA" id="ARBA00004374"/>
    </source>
</evidence>
<feature type="transmembrane region" description="Helical" evidence="41">
    <location>
        <begin position="281"/>
        <end position="301"/>
    </location>
</feature>
<dbReference type="EMBL" id="DS469559">
    <property type="protein sequence ID" value="EDO42945.1"/>
    <property type="molecule type" value="Genomic_DNA"/>
</dbReference>
<dbReference type="GO" id="GO:0005741">
    <property type="term" value="C:mitochondrial outer membrane"/>
    <property type="evidence" value="ECO:0007669"/>
    <property type="project" value="UniProtKB-SubCell"/>
</dbReference>
<feature type="transmembrane region" description="Helical" evidence="41">
    <location>
        <begin position="402"/>
        <end position="420"/>
    </location>
</feature>
<evidence type="ECO:0000256" key="40">
    <source>
        <dbReference type="ARBA" id="ARBA00049398"/>
    </source>
</evidence>
<dbReference type="FunFam" id="3.40.50.300:FF:000186">
    <property type="entry name" value="ATP-binding cassette sub-family B member 7, mitochondrial"/>
    <property type="match status" value="1"/>
</dbReference>
<keyword evidence="21" id="KW-1278">Translocase</keyword>
<evidence type="ECO:0000256" key="21">
    <source>
        <dbReference type="ARBA" id="ARBA00022967"/>
    </source>
</evidence>
<keyword evidence="13" id="KW-1003">Cell membrane</keyword>
<proteinExistence type="inferred from homology"/>
<dbReference type="CDD" id="cd18581">
    <property type="entry name" value="ABC_6TM_ABCB6"/>
    <property type="match status" value="1"/>
</dbReference>
<keyword evidence="20" id="KW-0067">ATP-binding</keyword>
<comment type="catalytic activity">
    <reaction evidence="33">
        <text>heme b(in) + ATP + H2O = heme b(out) + ADP + phosphate + H(+)</text>
        <dbReference type="Rhea" id="RHEA:19261"/>
        <dbReference type="ChEBI" id="CHEBI:15377"/>
        <dbReference type="ChEBI" id="CHEBI:15378"/>
        <dbReference type="ChEBI" id="CHEBI:30616"/>
        <dbReference type="ChEBI" id="CHEBI:43474"/>
        <dbReference type="ChEBI" id="CHEBI:60344"/>
        <dbReference type="ChEBI" id="CHEBI:456216"/>
        <dbReference type="EC" id="7.6.2.5"/>
    </reaction>
    <physiologicalReaction direction="left-to-right" evidence="33">
        <dbReference type="Rhea" id="RHEA:19262"/>
    </physiologicalReaction>
</comment>
<dbReference type="Pfam" id="PF00664">
    <property type="entry name" value="ABC_membrane"/>
    <property type="match status" value="1"/>
</dbReference>
<dbReference type="PROSITE" id="PS00211">
    <property type="entry name" value="ABC_TRANSPORTER_1"/>
    <property type="match status" value="1"/>
</dbReference>
<dbReference type="GO" id="GO:0020037">
    <property type="term" value="F:heme binding"/>
    <property type="evidence" value="ECO:0000318"/>
    <property type="project" value="GO_Central"/>
</dbReference>
<evidence type="ECO:0000256" key="33">
    <source>
        <dbReference type="ARBA" id="ARBA00047649"/>
    </source>
</evidence>
<dbReference type="GO" id="GO:0005576">
    <property type="term" value="C:extracellular region"/>
    <property type="evidence" value="ECO:0007669"/>
    <property type="project" value="UniProtKB-SubCell"/>
</dbReference>
<keyword evidence="25 41" id="KW-0472">Membrane</keyword>
<dbReference type="InterPro" id="IPR036640">
    <property type="entry name" value="ABC1_TM_sf"/>
</dbReference>
<dbReference type="InParanoid" id="A7S028"/>
<dbReference type="GO" id="GO:0005789">
    <property type="term" value="C:endoplasmic reticulum membrane"/>
    <property type="evidence" value="ECO:0007669"/>
    <property type="project" value="UniProtKB-SubCell"/>
</dbReference>
<dbReference type="AlphaFoldDB" id="A7S028"/>
<comment type="catalytic activity">
    <reaction evidence="34">
        <text>coproporphyrinogen III(in) + ATP + H2O = coproporphyrinogen III(out) + ADP + phosphate + H(+)</text>
        <dbReference type="Rhea" id="RHEA:66680"/>
        <dbReference type="ChEBI" id="CHEBI:15377"/>
        <dbReference type="ChEBI" id="CHEBI:15378"/>
        <dbReference type="ChEBI" id="CHEBI:30616"/>
        <dbReference type="ChEBI" id="CHEBI:43474"/>
        <dbReference type="ChEBI" id="CHEBI:57309"/>
        <dbReference type="ChEBI" id="CHEBI:456216"/>
    </reaction>
    <physiologicalReaction direction="left-to-right" evidence="34">
        <dbReference type="Rhea" id="RHEA:66681"/>
    </physiologicalReaction>
</comment>
<keyword evidence="27" id="KW-0458">Lysosome</keyword>
<keyword evidence="12" id="KW-0813">Transport</keyword>
<comment type="catalytic activity">
    <reaction evidence="36">
        <text>protoporphyrin IX(in) + ATP + H2O = protoporphyrin IX(out) + ADP + phosphate + H(+)</text>
        <dbReference type="Rhea" id="RHEA:61336"/>
        <dbReference type="ChEBI" id="CHEBI:15377"/>
        <dbReference type="ChEBI" id="CHEBI:15378"/>
        <dbReference type="ChEBI" id="CHEBI:30616"/>
        <dbReference type="ChEBI" id="CHEBI:43474"/>
        <dbReference type="ChEBI" id="CHEBI:57306"/>
        <dbReference type="ChEBI" id="CHEBI:456216"/>
    </reaction>
    <physiologicalReaction direction="left-to-right" evidence="36">
        <dbReference type="Rhea" id="RHEA:61337"/>
    </physiologicalReaction>
</comment>
<evidence type="ECO:0000256" key="24">
    <source>
        <dbReference type="ARBA" id="ARBA00023128"/>
    </source>
</evidence>
<organism evidence="44 45">
    <name type="scientific">Nematostella vectensis</name>
    <name type="common">Starlet sea anemone</name>
    <dbReference type="NCBI Taxonomy" id="45351"/>
    <lineage>
        <taxon>Eukaryota</taxon>
        <taxon>Metazoa</taxon>
        <taxon>Cnidaria</taxon>
        <taxon>Anthozoa</taxon>
        <taxon>Hexacorallia</taxon>
        <taxon>Actiniaria</taxon>
        <taxon>Edwardsiidae</taxon>
        <taxon>Nematostella</taxon>
    </lineage>
</organism>
<dbReference type="GO" id="GO:0005765">
    <property type="term" value="C:lysosomal membrane"/>
    <property type="evidence" value="ECO:0007669"/>
    <property type="project" value="UniProtKB-SubCell"/>
</dbReference>
<evidence type="ECO:0000313" key="44">
    <source>
        <dbReference type="EMBL" id="EDO42945.1"/>
    </source>
</evidence>
<dbReference type="InterPro" id="IPR003593">
    <property type="entry name" value="AAA+_ATPase"/>
</dbReference>
<evidence type="ECO:0000256" key="37">
    <source>
        <dbReference type="ARBA" id="ARBA00048455"/>
    </source>
</evidence>
<evidence type="ECO:0000256" key="35">
    <source>
        <dbReference type="ARBA" id="ARBA00047789"/>
    </source>
</evidence>
<feature type="domain" description="ABC transmembrane type-1" evidence="43">
    <location>
        <begin position="133"/>
        <end position="425"/>
    </location>
</feature>
<evidence type="ECO:0000256" key="10">
    <source>
        <dbReference type="ARBA" id="ARBA00004656"/>
    </source>
</evidence>
<comment type="catalytic activity">
    <reaction evidence="35">
        <text>uroporphyrin I(in) + ATP + H2O = uroporphyrin I(out) + ADP + phosphate + H(+)</text>
        <dbReference type="Rhea" id="RHEA:66772"/>
        <dbReference type="ChEBI" id="CHEBI:15377"/>
        <dbReference type="ChEBI" id="CHEBI:15378"/>
        <dbReference type="ChEBI" id="CHEBI:30616"/>
        <dbReference type="ChEBI" id="CHEBI:43474"/>
        <dbReference type="ChEBI" id="CHEBI:167480"/>
        <dbReference type="ChEBI" id="CHEBI:456216"/>
    </reaction>
    <physiologicalReaction direction="left-to-right" evidence="35">
        <dbReference type="Rhea" id="RHEA:66773"/>
    </physiologicalReaction>
</comment>
<evidence type="ECO:0000256" key="9">
    <source>
        <dbReference type="ARBA" id="ARBA00004653"/>
    </source>
</evidence>
<evidence type="ECO:0000259" key="43">
    <source>
        <dbReference type="PROSITE" id="PS50929"/>
    </source>
</evidence>
<evidence type="ECO:0000256" key="5">
    <source>
        <dbReference type="ARBA" id="ARBA00004414"/>
    </source>
</evidence>
<dbReference type="Pfam" id="PF00005">
    <property type="entry name" value="ABC_tran"/>
    <property type="match status" value="1"/>
</dbReference>
<evidence type="ECO:0000256" key="16">
    <source>
        <dbReference type="ARBA" id="ARBA00022741"/>
    </source>
</evidence>
<keyword evidence="23" id="KW-0333">Golgi apparatus</keyword>
<keyword evidence="15 41" id="KW-0812">Transmembrane</keyword>
<comment type="catalytic activity">
    <reaction evidence="37">
        <text>pheophorbide a(in) + ATP + H2O = pheophorbide a(out) + ADP + phosphate + H(+)</text>
        <dbReference type="Rhea" id="RHEA:61360"/>
        <dbReference type="ChEBI" id="CHEBI:15377"/>
        <dbReference type="ChEBI" id="CHEBI:15378"/>
        <dbReference type="ChEBI" id="CHEBI:30616"/>
        <dbReference type="ChEBI" id="CHEBI:43474"/>
        <dbReference type="ChEBI" id="CHEBI:58687"/>
        <dbReference type="ChEBI" id="CHEBI:456216"/>
    </reaction>
    <physiologicalReaction direction="left-to-right" evidence="37">
        <dbReference type="Rhea" id="RHEA:61361"/>
    </physiologicalReaction>
</comment>
<evidence type="ECO:0000256" key="25">
    <source>
        <dbReference type="ARBA" id="ARBA00023136"/>
    </source>
</evidence>
<evidence type="ECO:0000259" key="42">
    <source>
        <dbReference type="PROSITE" id="PS50893"/>
    </source>
</evidence>
<dbReference type="InterPro" id="IPR039421">
    <property type="entry name" value="Type_1_exporter"/>
</dbReference>
<evidence type="ECO:0000256" key="23">
    <source>
        <dbReference type="ARBA" id="ARBA00023034"/>
    </source>
</evidence>
<evidence type="ECO:0000256" key="1">
    <source>
        <dbReference type="ARBA" id="ARBA00004146"/>
    </source>
</evidence>
<keyword evidence="22 41" id="KW-1133">Transmembrane helix</keyword>